<dbReference type="EnsemblPlants" id="MELO3C034853.2.1">
    <property type="protein sequence ID" value="MELO3C034853.2.1"/>
    <property type="gene ID" value="MELO3C034853.2"/>
</dbReference>
<proteinExistence type="predicted"/>
<dbReference type="AlphaFoldDB" id="A0A9I9EKZ3"/>
<accession>A0A9I9EKZ3</accession>
<dbReference type="Gramene" id="MELO3C034853.2.1">
    <property type="protein sequence ID" value="MELO3C034853.2.1"/>
    <property type="gene ID" value="MELO3C034853.2"/>
</dbReference>
<organism evidence="1">
    <name type="scientific">Cucumis melo</name>
    <name type="common">Muskmelon</name>
    <dbReference type="NCBI Taxonomy" id="3656"/>
    <lineage>
        <taxon>Eukaryota</taxon>
        <taxon>Viridiplantae</taxon>
        <taxon>Streptophyta</taxon>
        <taxon>Embryophyta</taxon>
        <taxon>Tracheophyta</taxon>
        <taxon>Spermatophyta</taxon>
        <taxon>Magnoliopsida</taxon>
        <taxon>eudicotyledons</taxon>
        <taxon>Gunneridae</taxon>
        <taxon>Pentapetalae</taxon>
        <taxon>rosids</taxon>
        <taxon>fabids</taxon>
        <taxon>Cucurbitales</taxon>
        <taxon>Cucurbitaceae</taxon>
        <taxon>Benincaseae</taxon>
        <taxon>Cucumis</taxon>
    </lineage>
</organism>
<name>A0A9I9EKZ3_CUCME</name>
<protein>
    <submittedName>
        <fullName evidence="1">Uncharacterized protein</fullName>
    </submittedName>
</protein>
<sequence length="160" mass="18268">MRPNVENDSGSLSKGTLVHATTTFFMLKKNIFYFQSLNELLQSEMFGLELKSSYHSGLNRPLQQNVASGTCKHLLEFEKFVKIVMYKTSMLCQVMSGASRRIADECFSDKYLRVSMILQKVSKSLVVFLAEDNIDLAVFVILLWTSSSNYFIVDFATEFE</sequence>
<evidence type="ECO:0000313" key="1">
    <source>
        <dbReference type="EnsemblPlants" id="MELO3C034853.2.1"/>
    </source>
</evidence>
<reference evidence="1" key="1">
    <citation type="submission" date="2023-03" db="UniProtKB">
        <authorList>
            <consortium name="EnsemblPlants"/>
        </authorList>
    </citation>
    <scope>IDENTIFICATION</scope>
</reference>